<sequence length="71" mass="8125">MFPIPSPALIFPSSNNQNTPFKFNLLSLTPAEEEKKKFVLKPIFKDLEKNLKPNSSVDGPIETHFNIPWLE</sequence>
<dbReference type="EMBL" id="CP090892">
    <property type="protein sequence ID" value="ULU07932.1"/>
    <property type="molecule type" value="Genomic_DNA"/>
</dbReference>
<proteinExistence type="predicted"/>
<dbReference type="AlphaFoldDB" id="A0AAE9DQ57"/>
<evidence type="ECO:0000313" key="2">
    <source>
        <dbReference type="Proteomes" id="UP000827892"/>
    </source>
</evidence>
<protein>
    <submittedName>
        <fullName evidence="1">Uncharacterized protein</fullName>
    </submittedName>
</protein>
<reference evidence="1 2" key="1">
    <citation type="submission" date="2022-05" db="EMBL/GenBank/DDBJ databases">
        <title>Chromosome-level reference genomes for two strains of Caenorhabditis briggsae: an improved platform for comparative genomics.</title>
        <authorList>
            <person name="Stevens L."/>
            <person name="Andersen E.C."/>
        </authorList>
    </citation>
    <scope>NUCLEOTIDE SEQUENCE [LARGE SCALE GENOMIC DNA]</scope>
    <source>
        <strain evidence="1">QX1410_ONT</strain>
        <tissue evidence="1">Whole-organism</tissue>
    </source>
</reference>
<dbReference type="Proteomes" id="UP000827892">
    <property type="component" value="Chromosome II"/>
</dbReference>
<name>A0AAE9DQ57_CAEBR</name>
<evidence type="ECO:0000313" key="1">
    <source>
        <dbReference type="EMBL" id="ULU07932.1"/>
    </source>
</evidence>
<gene>
    <name evidence="1" type="ORF">L3Y34_019172</name>
</gene>
<organism evidence="1 2">
    <name type="scientific">Caenorhabditis briggsae</name>
    <dbReference type="NCBI Taxonomy" id="6238"/>
    <lineage>
        <taxon>Eukaryota</taxon>
        <taxon>Metazoa</taxon>
        <taxon>Ecdysozoa</taxon>
        <taxon>Nematoda</taxon>
        <taxon>Chromadorea</taxon>
        <taxon>Rhabditida</taxon>
        <taxon>Rhabditina</taxon>
        <taxon>Rhabditomorpha</taxon>
        <taxon>Rhabditoidea</taxon>
        <taxon>Rhabditidae</taxon>
        <taxon>Peloderinae</taxon>
        <taxon>Caenorhabditis</taxon>
    </lineage>
</organism>
<accession>A0AAE9DQ57</accession>